<dbReference type="PRINTS" id="PR00190">
    <property type="entry name" value="ACTIN"/>
</dbReference>
<name>A0A2A6B8U9_PRIPA</name>
<keyword evidence="6" id="KW-0067">ATP-binding</keyword>
<dbReference type="EnsemblMetazoa" id="PPA10175.1">
    <property type="protein sequence ID" value="PPA10175.1"/>
    <property type="gene ID" value="WBGene00099729"/>
</dbReference>
<comment type="subcellular location">
    <subcellularLocation>
        <location evidence="1">Cytoplasm</location>
        <location evidence="1">Cytoskeleton</location>
    </subcellularLocation>
    <subcellularLocation>
        <location evidence="2">Peroxisome</location>
    </subcellularLocation>
</comment>
<dbReference type="CDD" id="cd05911">
    <property type="entry name" value="Firefly_Luc_like"/>
    <property type="match status" value="1"/>
</dbReference>
<keyword evidence="7" id="KW-0576">Peroxisome</keyword>
<evidence type="ECO:0000256" key="9">
    <source>
        <dbReference type="RuleBase" id="RU000487"/>
    </source>
</evidence>
<dbReference type="Gene3D" id="2.30.38.10">
    <property type="entry name" value="Luciferase, Domain 3"/>
    <property type="match status" value="1"/>
</dbReference>
<dbReference type="Pfam" id="PF00501">
    <property type="entry name" value="AMP-binding"/>
    <property type="match status" value="1"/>
</dbReference>
<dbReference type="SUPFAM" id="SSF53067">
    <property type="entry name" value="Actin-like ATPase domain"/>
    <property type="match status" value="2"/>
</dbReference>
<dbReference type="GO" id="GO:0005524">
    <property type="term" value="F:ATP binding"/>
    <property type="evidence" value="ECO:0007669"/>
    <property type="project" value="UniProtKB-KW"/>
</dbReference>
<dbReference type="Gene3D" id="3.40.50.980">
    <property type="match status" value="2"/>
</dbReference>
<evidence type="ECO:0000256" key="2">
    <source>
        <dbReference type="ARBA" id="ARBA00004275"/>
    </source>
</evidence>
<dbReference type="Pfam" id="PF00022">
    <property type="entry name" value="Actin"/>
    <property type="match status" value="1"/>
</dbReference>
<dbReference type="PROSITE" id="PS00455">
    <property type="entry name" value="AMP_BINDING"/>
    <property type="match status" value="1"/>
</dbReference>
<evidence type="ECO:0000256" key="8">
    <source>
        <dbReference type="ARBA" id="ARBA00023212"/>
    </source>
</evidence>
<keyword evidence="8" id="KW-0206">Cytoskeleton</keyword>
<evidence type="ECO:0000256" key="3">
    <source>
        <dbReference type="ARBA" id="ARBA00006432"/>
    </source>
</evidence>
<dbReference type="PANTHER" id="PTHR24096">
    <property type="entry name" value="LONG-CHAIN-FATTY-ACID--COA LIGASE"/>
    <property type="match status" value="1"/>
</dbReference>
<protein>
    <submittedName>
        <fullName evidence="10">AMP-binding protein</fullName>
    </submittedName>
</protein>
<dbReference type="Proteomes" id="UP000005239">
    <property type="component" value="Unassembled WGS sequence"/>
</dbReference>
<accession>A0A2A6B8U9</accession>
<evidence type="ECO:0000256" key="5">
    <source>
        <dbReference type="ARBA" id="ARBA00022741"/>
    </source>
</evidence>
<reference evidence="11" key="1">
    <citation type="journal article" date="2008" name="Nat. Genet.">
        <title>The Pristionchus pacificus genome provides a unique perspective on nematode lifestyle and parasitism.</title>
        <authorList>
            <person name="Dieterich C."/>
            <person name="Clifton S.W."/>
            <person name="Schuster L.N."/>
            <person name="Chinwalla A."/>
            <person name="Delehaunty K."/>
            <person name="Dinkelacker I."/>
            <person name="Fulton L."/>
            <person name="Fulton R."/>
            <person name="Godfrey J."/>
            <person name="Minx P."/>
            <person name="Mitreva M."/>
            <person name="Roeseler W."/>
            <person name="Tian H."/>
            <person name="Witte H."/>
            <person name="Yang S.P."/>
            <person name="Wilson R.K."/>
            <person name="Sommer R.J."/>
        </authorList>
    </citation>
    <scope>NUCLEOTIDE SEQUENCE [LARGE SCALE GENOMIC DNA]</scope>
    <source>
        <strain evidence="11">PS312</strain>
    </source>
</reference>
<keyword evidence="4" id="KW-0963">Cytoplasm</keyword>
<sequence>MSEPFSTIIVDNGSGMCKTGFSGDAAPRDVFPTIIGRPRYPAALLALGMKDSYVGDEAQTKRGILSLKYPIERGCIVNWDDMQQIWHHVFYNSLRIEPEDHAILLTEQPLNIRSNRERMAEIMLEHFGFHSLHISLSSVLSLYAAGRTTGIVLDSGHGVTHTVPRLDLAGGDLTEHLRRLLMERGYSLNTSAEREIVRAIKEKHCFIADDFDRTHASTSSPFPSPASAYALEEYVHMMPDGQIITLGSEQFRCPETMFHPALIGMESPGIHEMLHESAMKCDADIRSCLFSSTILAGGTTITTPITIIAPPNRKHSAWVGGSILASLPVFKQLCASKHQLLKMVYESPFGKHFPPCSVPVHEIVLAKIDEMIKTEPDRPVFISASDPKYVLTYNQLREQVFSVAQFLHQRGFVKQIACAVTSNCLQYLPFFLGVSLQGGALSGASAIFTEYELRRQFEDSGCTVVFTDANNLEKTKTAANGLAAIKTIIVIGDAAPGLFSWNEVVATKADPARALPTIDVDNDIVILPYSSGTTGTPKGVMLTHRNFGTMLNITTAVRAASQRSQGLDPSAPGDIQLHILPFYHVYGFMVMVFGVIVKATAVVLSKFEPDLFCRSIQDYKIPQITIVPPILVFLAKDPRCDKYDLTSVKVIGCGAAAVGKSLIDDVRKRYPSLETIKQGYGMTEVSTASHIADAGSLNKFGCSGKLAPGMQMKIIDSSGKELPQGEAGEICVRGPTVMAGYLGKEKETRETLRDGWLHTGDIGYTDAEGDLFIVDRLKELIKVNGLQVPPAELESILLTHPSIADVAVVGIPDEKAGELPKAYVVRRAKSLTEDQVADFVKDKVSSYKHLKGGVEFIDAIPKSEAGKILRRQLRDRQKSKM</sequence>
<evidence type="ECO:0000256" key="7">
    <source>
        <dbReference type="ARBA" id="ARBA00023140"/>
    </source>
</evidence>
<dbReference type="FunFam" id="3.30.300.30:FF:000007">
    <property type="entry name" value="4-coumarate--CoA ligase 2"/>
    <property type="match status" value="1"/>
</dbReference>
<reference evidence="10" key="2">
    <citation type="submission" date="2022-06" db="UniProtKB">
        <authorList>
            <consortium name="EnsemblMetazoa"/>
        </authorList>
    </citation>
    <scope>IDENTIFICATION</scope>
    <source>
        <strain evidence="10">PS312</strain>
    </source>
</reference>
<dbReference type="InterPro" id="IPR004000">
    <property type="entry name" value="Actin"/>
</dbReference>
<organism evidence="10 11">
    <name type="scientific">Pristionchus pacificus</name>
    <name type="common">Parasitic nematode worm</name>
    <dbReference type="NCBI Taxonomy" id="54126"/>
    <lineage>
        <taxon>Eukaryota</taxon>
        <taxon>Metazoa</taxon>
        <taxon>Ecdysozoa</taxon>
        <taxon>Nematoda</taxon>
        <taxon>Chromadorea</taxon>
        <taxon>Rhabditida</taxon>
        <taxon>Rhabditina</taxon>
        <taxon>Diplogasteromorpha</taxon>
        <taxon>Diplogasteroidea</taxon>
        <taxon>Neodiplogasteridae</taxon>
        <taxon>Pristionchus</taxon>
    </lineage>
</organism>
<evidence type="ECO:0000256" key="6">
    <source>
        <dbReference type="ARBA" id="ARBA00022840"/>
    </source>
</evidence>
<dbReference type="GO" id="GO:0005777">
    <property type="term" value="C:peroxisome"/>
    <property type="evidence" value="ECO:0007669"/>
    <property type="project" value="UniProtKB-SubCell"/>
</dbReference>
<evidence type="ECO:0000256" key="1">
    <source>
        <dbReference type="ARBA" id="ARBA00004245"/>
    </source>
</evidence>
<dbReference type="Gene3D" id="3.30.300.30">
    <property type="match status" value="1"/>
</dbReference>
<gene>
    <name evidence="10" type="primary">WBGene00099729</name>
</gene>
<dbReference type="InterPro" id="IPR004001">
    <property type="entry name" value="Actin_CS"/>
</dbReference>
<accession>A0A8R1YCK2</accession>
<dbReference type="Gene3D" id="3.30.420.40">
    <property type="match status" value="2"/>
</dbReference>
<dbReference type="InterPro" id="IPR045851">
    <property type="entry name" value="AMP-bd_C_sf"/>
</dbReference>
<keyword evidence="11" id="KW-1185">Reference proteome</keyword>
<evidence type="ECO:0000313" key="11">
    <source>
        <dbReference type="Proteomes" id="UP000005239"/>
    </source>
</evidence>
<dbReference type="Pfam" id="PF13193">
    <property type="entry name" value="AMP-binding_C"/>
    <property type="match status" value="1"/>
</dbReference>
<dbReference type="InterPro" id="IPR020845">
    <property type="entry name" value="AMP-binding_CS"/>
</dbReference>
<dbReference type="PANTHER" id="PTHR24096:SF422">
    <property type="entry name" value="BCDNA.GH02901"/>
    <property type="match status" value="1"/>
</dbReference>
<dbReference type="InterPro" id="IPR043129">
    <property type="entry name" value="ATPase_NBD"/>
</dbReference>
<dbReference type="FunFam" id="3.90.640.10:FF:000007">
    <property type="entry name" value="Actin like 7B"/>
    <property type="match status" value="1"/>
</dbReference>
<dbReference type="SMART" id="SM00268">
    <property type="entry name" value="ACTIN"/>
    <property type="match status" value="1"/>
</dbReference>
<proteinExistence type="inferred from homology"/>
<dbReference type="GO" id="GO:0005856">
    <property type="term" value="C:cytoskeleton"/>
    <property type="evidence" value="ECO:0007669"/>
    <property type="project" value="UniProtKB-SubCell"/>
</dbReference>
<comment type="similarity">
    <text evidence="9">Belongs to the actin family.</text>
</comment>
<comment type="similarity">
    <text evidence="3">Belongs to the ATP-dependent AMP-binding enzyme family.</text>
</comment>
<dbReference type="InterPro" id="IPR000873">
    <property type="entry name" value="AMP-dep_synth/lig_dom"/>
</dbReference>
<evidence type="ECO:0000256" key="4">
    <source>
        <dbReference type="ARBA" id="ARBA00022490"/>
    </source>
</evidence>
<dbReference type="Gene3D" id="3.90.640.10">
    <property type="entry name" value="Actin, Chain A, domain 4"/>
    <property type="match status" value="1"/>
</dbReference>
<dbReference type="SUPFAM" id="SSF56801">
    <property type="entry name" value="Acetyl-CoA synthetase-like"/>
    <property type="match status" value="1"/>
</dbReference>
<dbReference type="AlphaFoldDB" id="A0A2A6B8U9"/>
<dbReference type="InterPro" id="IPR025110">
    <property type="entry name" value="AMP-bd_C"/>
</dbReference>
<dbReference type="GO" id="GO:0016405">
    <property type="term" value="F:CoA-ligase activity"/>
    <property type="evidence" value="ECO:0000318"/>
    <property type="project" value="GO_Central"/>
</dbReference>
<dbReference type="FunFam" id="3.30.420.40:FF:000148">
    <property type="entry name" value="Actin, alpha skeletal muscle"/>
    <property type="match status" value="1"/>
</dbReference>
<evidence type="ECO:0000313" key="10">
    <source>
        <dbReference type="EnsemblMetazoa" id="PPA10175.1"/>
    </source>
</evidence>
<keyword evidence="5" id="KW-0547">Nucleotide-binding</keyword>
<dbReference type="PROSITE" id="PS00406">
    <property type="entry name" value="ACTINS_1"/>
    <property type="match status" value="1"/>
</dbReference>